<comment type="caution">
    <text evidence="1">The sequence shown here is derived from an EMBL/GenBank/DDBJ whole genome shotgun (WGS) entry which is preliminary data.</text>
</comment>
<evidence type="ECO:0000313" key="1">
    <source>
        <dbReference type="EMBL" id="KAI5079020.1"/>
    </source>
</evidence>
<evidence type="ECO:0000313" key="2">
    <source>
        <dbReference type="Proteomes" id="UP000886520"/>
    </source>
</evidence>
<name>A0A9D4V3D0_ADICA</name>
<dbReference type="AlphaFoldDB" id="A0A9D4V3D0"/>
<feature type="non-terminal residue" evidence="1">
    <location>
        <position position="1"/>
    </location>
</feature>
<dbReference type="Proteomes" id="UP000886520">
    <property type="component" value="Chromosome 6"/>
</dbReference>
<gene>
    <name evidence="1" type="ORF">GOP47_0006691</name>
</gene>
<sequence length="101" mass="11257">TVPRSRNKKSPLAHQVNMNTSRLSLFLSLFEWHRNEGDFCCPQLWKPSFRRSTSVSGFRRVDRSALSLPSLLVLVSVAIPGCSKAGRRSSRSAVGLMGCQH</sequence>
<keyword evidence="2" id="KW-1185">Reference proteome</keyword>
<reference evidence="1" key="1">
    <citation type="submission" date="2021-01" db="EMBL/GenBank/DDBJ databases">
        <title>Adiantum capillus-veneris genome.</title>
        <authorList>
            <person name="Fang Y."/>
            <person name="Liao Q."/>
        </authorList>
    </citation>
    <scope>NUCLEOTIDE SEQUENCE</scope>
    <source>
        <strain evidence="1">H3</strain>
        <tissue evidence="1">Leaf</tissue>
    </source>
</reference>
<protein>
    <submittedName>
        <fullName evidence="1">Uncharacterized protein</fullName>
    </submittedName>
</protein>
<accession>A0A9D4V3D0</accession>
<dbReference type="EMBL" id="JABFUD020000006">
    <property type="protein sequence ID" value="KAI5079020.1"/>
    <property type="molecule type" value="Genomic_DNA"/>
</dbReference>
<organism evidence="1 2">
    <name type="scientific">Adiantum capillus-veneris</name>
    <name type="common">Maidenhair fern</name>
    <dbReference type="NCBI Taxonomy" id="13818"/>
    <lineage>
        <taxon>Eukaryota</taxon>
        <taxon>Viridiplantae</taxon>
        <taxon>Streptophyta</taxon>
        <taxon>Embryophyta</taxon>
        <taxon>Tracheophyta</taxon>
        <taxon>Polypodiopsida</taxon>
        <taxon>Polypodiidae</taxon>
        <taxon>Polypodiales</taxon>
        <taxon>Pteridineae</taxon>
        <taxon>Pteridaceae</taxon>
        <taxon>Vittarioideae</taxon>
        <taxon>Adiantum</taxon>
    </lineage>
</organism>
<proteinExistence type="predicted"/>